<dbReference type="InParanoid" id="A2DS48"/>
<dbReference type="FunFam" id="2.30.29.30:FF:000286">
    <property type="entry name" value="PH-protein kinase domain containing protein"/>
    <property type="match status" value="1"/>
</dbReference>
<reference evidence="5" key="2">
    <citation type="journal article" date="2007" name="Science">
        <title>Draft genome sequence of the sexually transmitted pathogen Trichomonas vaginalis.</title>
        <authorList>
            <person name="Carlton J.M."/>
            <person name="Hirt R.P."/>
            <person name="Silva J.C."/>
            <person name="Delcher A.L."/>
            <person name="Schatz M."/>
            <person name="Zhao Q."/>
            <person name="Wortman J.R."/>
            <person name="Bidwell S.L."/>
            <person name="Alsmark U.C.M."/>
            <person name="Besteiro S."/>
            <person name="Sicheritz-Ponten T."/>
            <person name="Noel C.J."/>
            <person name="Dacks J.B."/>
            <person name="Foster P.G."/>
            <person name="Simillion C."/>
            <person name="Van de Peer Y."/>
            <person name="Miranda-Saavedra D."/>
            <person name="Barton G.J."/>
            <person name="Westrop G.D."/>
            <person name="Mueller S."/>
            <person name="Dessi D."/>
            <person name="Fiori P.L."/>
            <person name="Ren Q."/>
            <person name="Paulsen I."/>
            <person name="Zhang H."/>
            <person name="Bastida-Corcuera F.D."/>
            <person name="Simoes-Barbosa A."/>
            <person name="Brown M.T."/>
            <person name="Hayes R.D."/>
            <person name="Mukherjee M."/>
            <person name="Okumura C.Y."/>
            <person name="Schneider R."/>
            <person name="Smith A.J."/>
            <person name="Vanacova S."/>
            <person name="Villalvazo M."/>
            <person name="Haas B.J."/>
            <person name="Pertea M."/>
            <person name="Feldblyum T.V."/>
            <person name="Utterback T.R."/>
            <person name="Shu C.L."/>
            <person name="Osoegawa K."/>
            <person name="de Jong P.J."/>
            <person name="Hrdy I."/>
            <person name="Horvathova L."/>
            <person name="Zubacova Z."/>
            <person name="Dolezal P."/>
            <person name="Malik S.B."/>
            <person name="Logsdon J.M. Jr."/>
            <person name="Henze K."/>
            <person name="Gupta A."/>
            <person name="Wang C.C."/>
            <person name="Dunne R.L."/>
            <person name="Upcroft J.A."/>
            <person name="Upcroft P."/>
            <person name="White O."/>
            <person name="Salzberg S.L."/>
            <person name="Tang P."/>
            <person name="Chiu C.-H."/>
            <person name="Lee Y.-S."/>
            <person name="Embley T.M."/>
            <person name="Coombs G.H."/>
            <person name="Mottram J.C."/>
            <person name="Tachezy J."/>
            <person name="Fraser-Liggett C.M."/>
            <person name="Johnson P.J."/>
        </authorList>
    </citation>
    <scope>NUCLEOTIDE SEQUENCE [LARGE SCALE GENOMIC DNA]</scope>
    <source>
        <strain evidence="5">G3</strain>
    </source>
</reference>
<feature type="repeat" description="ANK" evidence="3">
    <location>
        <begin position="806"/>
        <end position="838"/>
    </location>
</feature>
<proteinExistence type="predicted"/>
<feature type="repeat" description="ANK" evidence="3">
    <location>
        <begin position="607"/>
        <end position="639"/>
    </location>
</feature>
<organism evidence="5 6">
    <name type="scientific">Trichomonas vaginalis (strain ATCC PRA-98 / G3)</name>
    <dbReference type="NCBI Taxonomy" id="412133"/>
    <lineage>
        <taxon>Eukaryota</taxon>
        <taxon>Metamonada</taxon>
        <taxon>Parabasalia</taxon>
        <taxon>Trichomonadida</taxon>
        <taxon>Trichomonadidae</taxon>
        <taxon>Trichomonas</taxon>
    </lineage>
</organism>
<dbReference type="KEGG" id="tva:4774829"/>
<sequence>MHKSFEIKASWCRKEGGMIKTVKKRWFILFEDSLKYFADEDQEQEKGQIPFSVESTVDIDTTYKIQPCFFINCPERKRVYRIFPETEVDRDEWVAMISNLINLKRTSGNPKYITRFPRFFTFFITPSELLWKIRKEDIPEISVMLQDIVNKNAMSINQLGRMVAYICQNRLTKLRLYADLMGEFLSTQKNVDGAAILKDCPHLVALLIKRRKISGKQLEGFESKSEDQICDIFDQGSLMNAIFYDNLQAFQIYADKKEFDTNQEVDGKPLINIAAHYGAYKVFRFLFKTVRVDEVTLKEAAFGGNKEIYKLCKQKITTPREVIDAAISNHQTEMVSYLYSEEELDYTYISCLRSSNFRAFFDRFFKNADPNWKDPEECTPMMGAASAGFQSLLLLISECEGSIDSQGRDGYTPLCFAAQYDQIDCGNYLINNHTNLESNTARDGTPLVIAAKNCAWRFLKLLIEGKSNVNATDSLGNSALMYAIKNNNEEITQLLLESKANPNNLNKNRDTPIFYAVDSCNVNIVRMLLERRATVDLKNEKGDTPIHRACKRNNIIIVDYLIRCGAKLEELDHHNNTPLMIAMDNSNLDVMRLLIQRGANASNYDKDGSTPLMFCAKNNKLDAAKVICECGVNPEVMDYEGKTALMYACLFNNVDIIRYLASRRCNIEVIDKFGRTPVMLSLASKNFDAAYALAQAGCNLHAKDLGGGSILYYAAFYGDTRMAKFCIDNQKGVELDINIDNQTPLILAATQQNSQLVDILVGAGASPDVFNLRGITPMCIAAINNDFETIKSFVKNKVPIDGRDAKLNTPLMHACACNCIEIAKYLVDCGAQIEAKNSIGATPLSFAVASNAKEIVSFLLFKRANANNVEGNGITPLMITVMNNNPQIAKLLIEFGADITKKNNDGNTALDLCYVHQSSEIEKMIKQKMERGF</sequence>
<evidence type="ECO:0000256" key="2">
    <source>
        <dbReference type="ARBA" id="ARBA00023043"/>
    </source>
</evidence>
<dbReference type="InterPro" id="IPR001849">
    <property type="entry name" value="PH_domain"/>
</dbReference>
<reference evidence="5" key="1">
    <citation type="submission" date="2006-10" db="EMBL/GenBank/DDBJ databases">
        <authorList>
            <person name="Amadeo P."/>
            <person name="Zhao Q."/>
            <person name="Wortman J."/>
            <person name="Fraser-Liggett C."/>
            <person name="Carlton J."/>
        </authorList>
    </citation>
    <scope>NUCLEOTIDE SEQUENCE</scope>
    <source>
        <strain evidence="5">G3</strain>
    </source>
</reference>
<dbReference type="EMBL" id="DS113238">
    <property type="protein sequence ID" value="EAY16818.1"/>
    <property type="molecule type" value="Genomic_DNA"/>
</dbReference>
<dbReference type="RefSeq" id="XP_001329041.1">
    <property type="nucleotide sequence ID" value="XM_001329006.1"/>
</dbReference>
<dbReference type="PROSITE" id="PS50297">
    <property type="entry name" value="ANK_REP_REGION"/>
    <property type="match status" value="7"/>
</dbReference>
<dbReference type="STRING" id="5722.A2DS48"/>
<feature type="repeat" description="ANK" evidence="3">
    <location>
        <begin position="508"/>
        <end position="540"/>
    </location>
</feature>
<dbReference type="InterPro" id="IPR020683">
    <property type="entry name" value="DUF3447"/>
</dbReference>
<dbReference type="Pfam" id="PF00169">
    <property type="entry name" value="PH"/>
    <property type="match status" value="1"/>
</dbReference>
<gene>
    <name evidence="5" type="ORF">TVAG_447770</name>
</gene>
<dbReference type="PROSITE" id="PS50088">
    <property type="entry name" value="ANK_REPEAT"/>
    <property type="match status" value="10"/>
</dbReference>
<dbReference type="SUPFAM" id="SSF50729">
    <property type="entry name" value="PH domain-like"/>
    <property type="match status" value="1"/>
</dbReference>
<dbReference type="InterPro" id="IPR002110">
    <property type="entry name" value="Ankyrin_rpt"/>
</dbReference>
<keyword evidence="1" id="KW-0677">Repeat</keyword>
<dbReference type="SMR" id="A2DS48"/>
<dbReference type="PANTHER" id="PTHR24126:SF14">
    <property type="entry name" value="ANK_REP_REGION DOMAIN-CONTAINING PROTEIN"/>
    <property type="match status" value="1"/>
</dbReference>
<dbReference type="OrthoDB" id="6718656at2759"/>
<feature type="repeat" description="ANK" evidence="3">
    <location>
        <begin position="740"/>
        <end position="772"/>
    </location>
</feature>
<evidence type="ECO:0000256" key="1">
    <source>
        <dbReference type="ARBA" id="ARBA00022737"/>
    </source>
</evidence>
<name>A2DS48_TRIV3</name>
<feature type="repeat" description="ANK" evidence="3">
    <location>
        <begin position="640"/>
        <end position="672"/>
    </location>
</feature>
<feature type="domain" description="PH" evidence="4">
    <location>
        <begin position="1"/>
        <end position="102"/>
    </location>
</feature>
<accession>A2DS48</accession>
<dbReference type="PANTHER" id="PTHR24126">
    <property type="entry name" value="ANKYRIN REPEAT, PH AND SEC7 DOMAIN CONTAINING PROTEIN SECG-RELATED"/>
    <property type="match status" value="1"/>
</dbReference>
<feature type="repeat" description="ANK" evidence="3">
    <location>
        <begin position="872"/>
        <end position="904"/>
    </location>
</feature>
<dbReference type="SMART" id="SM00233">
    <property type="entry name" value="PH"/>
    <property type="match status" value="1"/>
</dbReference>
<evidence type="ECO:0000313" key="6">
    <source>
        <dbReference type="Proteomes" id="UP000001542"/>
    </source>
</evidence>
<dbReference type="Pfam" id="PF12796">
    <property type="entry name" value="Ank_2"/>
    <property type="match status" value="4"/>
</dbReference>
<dbReference type="SUPFAM" id="SSF48403">
    <property type="entry name" value="Ankyrin repeat"/>
    <property type="match status" value="3"/>
</dbReference>
<dbReference type="InterPro" id="IPR036770">
    <property type="entry name" value="Ankyrin_rpt-contain_sf"/>
</dbReference>
<keyword evidence="2 3" id="KW-0040">ANK repeat</keyword>
<keyword evidence="6" id="KW-1185">Reference proteome</keyword>
<dbReference type="VEuPathDB" id="TrichDB:TVAG_447770"/>
<evidence type="ECO:0000256" key="3">
    <source>
        <dbReference type="PROSITE-ProRule" id="PRU00023"/>
    </source>
</evidence>
<dbReference type="Pfam" id="PF13606">
    <property type="entry name" value="Ank_3"/>
    <property type="match status" value="1"/>
</dbReference>
<dbReference type="Gene3D" id="2.30.29.30">
    <property type="entry name" value="Pleckstrin-homology domain (PH domain)/Phosphotyrosine-binding domain (PTB)"/>
    <property type="match status" value="1"/>
</dbReference>
<dbReference type="PROSITE" id="PS50003">
    <property type="entry name" value="PH_DOMAIN"/>
    <property type="match status" value="1"/>
</dbReference>
<evidence type="ECO:0000313" key="5">
    <source>
        <dbReference type="EMBL" id="EAY16818.1"/>
    </source>
</evidence>
<dbReference type="InterPro" id="IPR011993">
    <property type="entry name" value="PH-like_dom_sf"/>
</dbReference>
<feature type="repeat" description="ANK" evidence="3">
    <location>
        <begin position="475"/>
        <end position="507"/>
    </location>
</feature>
<dbReference type="Proteomes" id="UP000001542">
    <property type="component" value="Unassembled WGS sequence"/>
</dbReference>
<dbReference type="Pfam" id="PF11929">
    <property type="entry name" value="DUF3447"/>
    <property type="match status" value="1"/>
</dbReference>
<feature type="repeat" description="ANK" evidence="3">
    <location>
        <begin position="574"/>
        <end position="606"/>
    </location>
</feature>
<dbReference type="SMART" id="SM00248">
    <property type="entry name" value="ANK"/>
    <property type="match status" value="17"/>
</dbReference>
<evidence type="ECO:0000259" key="4">
    <source>
        <dbReference type="PROSITE" id="PS50003"/>
    </source>
</evidence>
<feature type="repeat" description="ANK" evidence="3">
    <location>
        <begin position="839"/>
        <end position="871"/>
    </location>
</feature>
<dbReference type="AlphaFoldDB" id="A2DS48"/>
<protein>
    <submittedName>
        <fullName evidence="5">PH domain containing protein</fullName>
    </submittedName>
</protein>
<dbReference type="Gene3D" id="1.25.40.20">
    <property type="entry name" value="Ankyrin repeat-containing domain"/>
    <property type="match status" value="2"/>
</dbReference>
<feature type="repeat" description="ANK" evidence="3">
    <location>
        <begin position="541"/>
        <end position="573"/>
    </location>
</feature>
<dbReference type="VEuPathDB" id="TrichDB:TVAGG3_1000640"/>
<dbReference type="eggNOG" id="KOG4177">
    <property type="taxonomic scope" value="Eukaryota"/>
</dbReference>